<comment type="caution">
    <text evidence="1">The sequence shown here is derived from an EMBL/GenBank/DDBJ whole genome shotgun (WGS) entry which is preliminary data.</text>
</comment>
<evidence type="ECO:0000313" key="2">
    <source>
        <dbReference type="Proteomes" id="UP000265520"/>
    </source>
</evidence>
<protein>
    <submittedName>
        <fullName evidence="1">Uncharacterized protein</fullName>
    </submittedName>
</protein>
<keyword evidence="2" id="KW-1185">Reference proteome</keyword>
<sequence length="53" mass="5977">MGYDTIVGERPSEDLDYLVHRNSVWQLQEQLLVLLDEASSALDAESEKVVQDA</sequence>
<organism evidence="1 2">
    <name type="scientific">Trifolium medium</name>
    <dbReference type="NCBI Taxonomy" id="97028"/>
    <lineage>
        <taxon>Eukaryota</taxon>
        <taxon>Viridiplantae</taxon>
        <taxon>Streptophyta</taxon>
        <taxon>Embryophyta</taxon>
        <taxon>Tracheophyta</taxon>
        <taxon>Spermatophyta</taxon>
        <taxon>Magnoliopsida</taxon>
        <taxon>eudicotyledons</taxon>
        <taxon>Gunneridae</taxon>
        <taxon>Pentapetalae</taxon>
        <taxon>rosids</taxon>
        <taxon>fabids</taxon>
        <taxon>Fabales</taxon>
        <taxon>Fabaceae</taxon>
        <taxon>Papilionoideae</taxon>
        <taxon>50 kb inversion clade</taxon>
        <taxon>NPAAA clade</taxon>
        <taxon>Hologalegina</taxon>
        <taxon>IRL clade</taxon>
        <taxon>Trifolieae</taxon>
        <taxon>Trifolium</taxon>
    </lineage>
</organism>
<feature type="non-terminal residue" evidence="1">
    <location>
        <position position="53"/>
    </location>
</feature>
<reference evidence="1 2" key="1">
    <citation type="journal article" date="2018" name="Front. Plant Sci.">
        <title>Red Clover (Trifolium pratense) and Zigzag Clover (T. medium) - A Picture of Genomic Similarities and Differences.</title>
        <authorList>
            <person name="Dluhosova J."/>
            <person name="Istvanek J."/>
            <person name="Nedelnik J."/>
            <person name="Repkova J."/>
        </authorList>
    </citation>
    <scope>NUCLEOTIDE SEQUENCE [LARGE SCALE GENOMIC DNA]</scope>
    <source>
        <strain evidence="2">cv. 10/8</strain>
        <tissue evidence="1">Leaf</tissue>
    </source>
</reference>
<dbReference type="Proteomes" id="UP000265520">
    <property type="component" value="Unassembled WGS sequence"/>
</dbReference>
<accession>A0A392PYY4</accession>
<evidence type="ECO:0000313" key="1">
    <source>
        <dbReference type="EMBL" id="MCI17311.1"/>
    </source>
</evidence>
<proteinExistence type="predicted"/>
<dbReference type="EMBL" id="LXQA010104881">
    <property type="protein sequence ID" value="MCI17311.1"/>
    <property type="molecule type" value="Genomic_DNA"/>
</dbReference>
<dbReference type="AlphaFoldDB" id="A0A392PYY4"/>
<name>A0A392PYY4_9FABA</name>